<evidence type="ECO:0000313" key="1">
    <source>
        <dbReference type="EMBL" id="KAF4844750.1"/>
    </source>
</evidence>
<dbReference type="AlphaFoldDB" id="A0A9P5BPT6"/>
<protein>
    <submittedName>
        <fullName evidence="1">Uncharacterized protein</fullName>
    </submittedName>
</protein>
<evidence type="ECO:0000313" key="2">
    <source>
        <dbReference type="Proteomes" id="UP000711996"/>
    </source>
</evidence>
<keyword evidence="2" id="KW-1185">Reference proteome</keyword>
<name>A0A9P5BPT6_COLSI</name>
<organism evidence="1 2">
    <name type="scientific">Colletotrichum siamense</name>
    <name type="common">Anthracnose fungus</name>
    <dbReference type="NCBI Taxonomy" id="690259"/>
    <lineage>
        <taxon>Eukaryota</taxon>
        <taxon>Fungi</taxon>
        <taxon>Dikarya</taxon>
        <taxon>Ascomycota</taxon>
        <taxon>Pezizomycotina</taxon>
        <taxon>Sordariomycetes</taxon>
        <taxon>Hypocreomycetidae</taxon>
        <taxon>Glomerellales</taxon>
        <taxon>Glomerellaceae</taxon>
        <taxon>Colletotrichum</taxon>
        <taxon>Colletotrichum gloeosporioides species complex</taxon>
    </lineage>
</organism>
<gene>
    <name evidence="1" type="ORF">CGCSCA2_v013796</name>
</gene>
<dbReference type="EMBL" id="QPMT01000075">
    <property type="protein sequence ID" value="KAF4844750.1"/>
    <property type="molecule type" value="Genomic_DNA"/>
</dbReference>
<comment type="caution">
    <text evidence="1">The sequence shown here is derived from an EMBL/GenBank/DDBJ whole genome shotgun (WGS) entry which is preliminary data.</text>
</comment>
<dbReference type="Proteomes" id="UP000711996">
    <property type="component" value="Unassembled WGS sequence"/>
</dbReference>
<accession>A0A9P5BPT6</accession>
<reference evidence="1" key="1">
    <citation type="submission" date="2019-06" db="EMBL/GenBank/DDBJ databases">
        <authorList>
            <person name="Gan P."/>
            <person name="Shirasu K."/>
        </authorList>
    </citation>
    <scope>NUCLEOTIDE SEQUENCE [LARGE SCALE GENOMIC DNA]</scope>
    <source>
        <strain evidence="1">CAD2</strain>
    </source>
</reference>
<sequence length="118" mass="12958">MHATTNIAARSIGHSRFSKSGVSCIIWTTGIFRDAADTTFHINISNRQSGSATPDPISELWAMWLLRSVPNIYEGSPVSPKRPSTALAVTLIHRPEAVKCFFKSSSNRFMFPSAGDVF</sequence>
<dbReference type="OrthoDB" id="10298636at2759"/>
<proteinExistence type="predicted"/>